<keyword evidence="2" id="KW-1185">Reference proteome</keyword>
<evidence type="ECO:0000313" key="1">
    <source>
        <dbReference type="EMBL" id="KAF8797127.1"/>
    </source>
</evidence>
<proteinExistence type="predicted"/>
<dbReference type="AlphaFoldDB" id="A0A8T0G192"/>
<organism evidence="1 2">
    <name type="scientific">Argiope bruennichi</name>
    <name type="common">Wasp spider</name>
    <name type="synonym">Aranea bruennichi</name>
    <dbReference type="NCBI Taxonomy" id="94029"/>
    <lineage>
        <taxon>Eukaryota</taxon>
        <taxon>Metazoa</taxon>
        <taxon>Ecdysozoa</taxon>
        <taxon>Arthropoda</taxon>
        <taxon>Chelicerata</taxon>
        <taxon>Arachnida</taxon>
        <taxon>Araneae</taxon>
        <taxon>Araneomorphae</taxon>
        <taxon>Entelegynae</taxon>
        <taxon>Araneoidea</taxon>
        <taxon>Araneidae</taxon>
        <taxon>Argiope</taxon>
    </lineage>
</organism>
<sequence>MLVYMYVDETQEKAALQDKALVSGLRRENNPICLNKGKPPQPGIRREQKKDPCQSLIYVLPIDIQVLIGRGRVGNPAASESQKGFYSSFAPEVPNGSNCPPVLVFLFIRVSMVTKVTAVEAPPPRRKCNFQLLRVREDSFWSLSQRIIVVQDSIWHLYYRWPLRVLSKRRPLAASE</sequence>
<dbReference type="Proteomes" id="UP000807504">
    <property type="component" value="Unassembled WGS sequence"/>
</dbReference>
<gene>
    <name evidence="1" type="ORF">HNY73_001430</name>
</gene>
<accession>A0A8T0G192</accession>
<evidence type="ECO:0000313" key="2">
    <source>
        <dbReference type="Proteomes" id="UP000807504"/>
    </source>
</evidence>
<name>A0A8T0G192_ARGBR</name>
<reference evidence="1" key="2">
    <citation type="submission" date="2020-06" db="EMBL/GenBank/DDBJ databases">
        <authorList>
            <person name="Sheffer M."/>
        </authorList>
    </citation>
    <scope>NUCLEOTIDE SEQUENCE</scope>
</reference>
<dbReference type="EMBL" id="JABXBU010000001">
    <property type="protein sequence ID" value="KAF8797127.1"/>
    <property type="molecule type" value="Genomic_DNA"/>
</dbReference>
<protein>
    <submittedName>
        <fullName evidence="1">Uncharacterized protein</fullName>
    </submittedName>
</protein>
<reference evidence="1" key="1">
    <citation type="journal article" date="2020" name="bioRxiv">
        <title>Chromosome-level reference genome of the European wasp spider Argiope bruennichi: a resource for studies on range expansion and evolutionary adaptation.</title>
        <authorList>
            <person name="Sheffer M.M."/>
            <person name="Hoppe A."/>
            <person name="Krehenwinkel H."/>
            <person name="Uhl G."/>
            <person name="Kuss A.W."/>
            <person name="Jensen L."/>
            <person name="Jensen C."/>
            <person name="Gillespie R.G."/>
            <person name="Hoff K.J."/>
            <person name="Prost S."/>
        </authorList>
    </citation>
    <scope>NUCLEOTIDE SEQUENCE</scope>
</reference>
<comment type="caution">
    <text evidence="1">The sequence shown here is derived from an EMBL/GenBank/DDBJ whole genome shotgun (WGS) entry which is preliminary data.</text>
</comment>